<keyword evidence="2" id="KW-0805">Transcription regulation</keyword>
<gene>
    <name evidence="7" type="ORF">GNZ21_03785</name>
</gene>
<keyword evidence="3 5" id="KW-0238">DNA-binding</keyword>
<dbReference type="Pfam" id="PF13977">
    <property type="entry name" value="TetR_C_6"/>
    <property type="match status" value="1"/>
</dbReference>
<proteinExistence type="predicted"/>
<dbReference type="InterPro" id="IPR050109">
    <property type="entry name" value="HTH-type_TetR-like_transc_reg"/>
</dbReference>
<dbReference type="EMBL" id="WRPM01000026">
    <property type="protein sequence ID" value="MVT25490.1"/>
    <property type="molecule type" value="Genomic_DNA"/>
</dbReference>
<dbReference type="RefSeq" id="WP_157321490.1">
    <property type="nucleotide sequence ID" value="NZ_BMFX01000029.1"/>
</dbReference>
<reference evidence="7 8" key="1">
    <citation type="submission" date="2019-12" db="EMBL/GenBank/DDBJ databases">
        <title>Nesterenkonia muleiensis sp. nov., a novel actinobacterium isolated from sap of Populus euphratica.</title>
        <authorList>
            <person name="Wang R."/>
        </authorList>
    </citation>
    <scope>NUCLEOTIDE SEQUENCE [LARGE SCALE GENOMIC DNA]</scope>
    <source>
        <strain evidence="7 8">F10</strain>
    </source>
</reference>
<dbReference type="PRINTS" id="PR00455">
    <property type="entry name" value="HTHTETR"/>
</dbReference>
<dbReference type="OrthoDB" id="9816296at2"/>
<dbReference type="Gene3D" id="1.10.357.10">
    <property type="entry name" value="Tetracycline Repressor, domain 2"/>
    <property type="match status" value="1"/>
</dbReference>
<evidence type="ECO:0000313" key="8">
    <source>
        <dbReference type="Proteomes" id="UP000460157"/>
    </source>
</evidence>
<dbReference type="SUPFAM" id="SSF48498">
    <property type="entry name" value="Tetracyclin repressor-like, C-terminal domain"/>
    <property type="match status" value="1"/>
</dbReference>
<dbReference type="PROSITE" id="PS01081">
    <property type="entry name" value="HTH_TETR_1"/>
    <property type="match status" value="1"/>
</dbReference>
<comment type="caution">
    <text evidence="7">The sequence shown here is derived from an EMBL/GenBank/DDBJ whole genome shotgun (WGS) entry which is preliminary data.</text>
</comment>
<dbReference type="AlphaFoldDB" id="A0A7K1UG91"/>
<keyword evidence="8" id="KW-1185">Reference proteome</keyword>
<dbReference type="GO" id="GO:0003700">
    <property type="term" value="F:DNA-binding transcription factor activity"/>
    <property type="evidence" value="ECO:0007669"/>
    <property type="project" value="TreeGrafter"/>
</dbReference>
<evidence type="ECO:0000256" key="3">
    <source>
        <dbReference type="ARBA" id="ARBA00023125"/>
    </source>
</evidence>
<keyword evidence="1" id="KW-0678">Repressor</keyword>
<feature type="DNA-binding region" description="H-T-H motif" evidence="5">
    <location>
        <begin position="34"/>
        <end position="53"/>
    </location>
</feature>
<evidence type="ECO:0000256" key="4">
    <source>
        <dbReference type="ARBA" id="ARBA00023163"/>
    </source>
</evidence>
<dbReference type="InterPro" id="IPR009057">
    <property type="entry name" value="Homeodomain-like_sf"/>
</dbReference>
<accession>A0A7K1UG91</accession>
<dbReference type="PROSITE" id="PS50977">
    <property type="entry name" value="HTH_TETR_2"/>
    <property type="match status" value="1"/>
</dbReference>
<dbReference type="InterPro" id="IPR023772">
    <property type="entry name" value="DNA-bd_HTH_TetR-type_CS"/>
</dbReference>
<evidence type="ECO:0000256" key="2">
    <source>
        <dbReference type="ARBA" id="ARBA00023015"/>
    </source>
</evidence>
<dbReference type="PANTHER" id="PTHR30055:SF226">
    <property type="entry name" value="HTH-TYPE TRANSCRIPTIONAL REGULATOR PKSA"/>
    <property type="match status" value="1"/>
</dbReference>
<dbReference type="InterPro" id="IPR001647">
    <property type="entry name" value="HTH_TetR"/>
</dbReference>
<dbReference type="GO" id="GO:0000976">
    <property type="term" value="F:transcription cis-regulatory region binding"/>
    <property type="evidence" value="ECO:0007669"/>
    <property type="project" value="TreeGrafter"/>
</dbReference>
<keyword evidence="4" id="KW-0804">Transcription</keyword>
<evidence type="ECO:0000256" key="5">
    <source>
        <dbReference type="PROSITE-ProRule" id="PRU00335"/>
    </source>
</evidence>
<dbReference type="SUPFAM" id="SSF46689">
    <property type="entry name" value="Homeodomain-like"/>
    <property type="match status" value="1"/>
</dbReference>
<evidence type="ECO:0000313" key="7">
    <source>
        <dbReference type="EMBL" id="MVT25490.1"/>
    </source>
</evidence>
<name>A0A7K1UG91_9MICC</name>
<organism evidence="7 8">
    <name type="scientific">Nesterenkonia alkaliphila</name>
    <dbReference type="NCBI Taxonomy" id="1463631"/>
    <lineage>
        <taxon>Bacteria</taxon>
        <taxon>Bacillati</taxon>
        <taxon>Actinomycetota</taxon>
        <taxon>Actinomycetes</taxon>
        <taxon>Micrococcales</taxon>
        <taxon>Micrococcaceae</taxon>
        <taxon>Nesterenkonia</taxon>
    </lineage>
</organism>
<dbReference type="InterPro" id="IPR039538">
    <property type="entry name" value="BetI_C"/>
</dbReference>
<feature type="domain" description="HTH tetR-type" evidence="6">
    <location>
        <begin position="11"/>
        <end position="71"/>
    </location>
</feature>
<dbReference type="Pfam" id="PF00440">
    <property type="entry name" value="TetR_N"/>
    <property type="match status" value="1"/>
</dbReference>
<dbReference type="PANTHER" id="PTHR30055">
    <property type="entry name" value="HTH-TYPE TRANSCRIPTIONAL REGULATOR RUTR"/>
    <property type="match status" value="1"/>
</dbReference>
<protein>
    <submittedName>
        <fullName evidence="7">TetR family transcriptional regulator</fullName>
    </submittedName>
</protein>
<evidence type="ECO:0000259" key="6">
    <source>
        <dbReference type="PROSITE" id="PS50977"/>
    </source>
</evidence>
<dbReference type="InterPro" id="IPR036271">
    <property type="entry name" value="Tet_transcr_reg_TetR-rel_C_sf"/>
</dbReference>
<dbReference type="Proteomes" id="UP000460157">
    <property type="component" value="Unassembled WGS sequence"/>
</dbReference>
<evidence type="ECO:0000256" key="1">
    <source>
        <dbReference type="ARBA" id="ARBA00022491"/>
    </source>
</evidence>
<sequence length="203" mass="21991">MPRRVNPQAHAAKRRHILDSAAVLFAEQGYERTTTAQLCSQAGISPGALYHYFPGKKQVFLAVLTQDEQDTRSLVEELSGSPTPMQALLQFVEHLAAPAAAHPIVPKLVLEAMLQAHRDSEVLEVLAEAESHEIAGIRALLQRAAEGGGVDPGLDLDEAADWISTLVGALYLQAATHPDFDPATHQSHLIRTVRAFLRPAGED</sequence>